<proteinExistence type="predicted"/>
<evidence type="ECO:0000313" key="4">
    <source>
        <dbReference type="Proteomes" id="UP000033607"/>
    </source>
</evidence>
<dbReference type="InterPro" id="IPR010095">
    <property type="entry name" value="Cas12f1-like_TNB"/>
</dbReference>
<sequence>MNSDAVHHCLAKSISDAGWTQFRECLEYFAQLFEKQVVAVAPNYTSQDCSNCGRRVKKSLIMFMGELGKRKKRFRRLGFE</sequence>
<dbReference type="EMBL" id="LATL02000252">
    <property type="protein sequence ID" value="KMW70152.1"/>
    <property type="molecule type" value="Genomic_DNA"/>
</dbReference>
<dbReference type="AlphaFoldDB" id="A0A0J9EW04"/>
<accession>A0A0J9EW04</accession>
<feature type="domain" description="Cas12f1-like TNB" evidence="2">
    <location>
        <begin position="19"/>
        <end position="56"/>
    </location>
</feature>
<evidence type="ECO:0000256" key="1">
    <source>
        <dbReference type="ARBA" id="ARBA00023125"/>
    </source>
</evidence>
<dbReference type="Pfam" id="PF07282">
    <property type="entry name" value="Cas12f1-like_TNB"/>
    <property type="match status" value="1"/>
</dbReference>
<evidence type="ECO:0000259" key="2">
    <source>
        <dbReference type="Pfam" id="PF07282"/>
    </source>
</evidence>
<protein>
    <recommendedName>
        <fullName evidence="2">Cas12f1-like TNB domain-containing protein</fullName>
    </recommendedName>
</protein>
<name>A0A0J9EW04_9CYAN</name>
<dbReference type="GO" id="GO:0003677">
    <property type="term" value="F:DNA binding"/>
    <property type="evidence" value="ECO:0007669"/>
    <property type="project" value="UniProtKB-KW"/>
</dbReference>
<gene>
    <name evidence="3" type="ORF">WN50_37520</name>
</gene>
<comment type="caution">
    <text evidence="3">The sequence shown here is derived from an EMBL/GenBank/DDBJ whole genome shotgun (WGS) entry which is preliminary data.</text>
</comment>
<organism evidence="3 4">
    <name type="scientific">Limnoraphis robusta CS-951</name>
    <dbReference type="NCBI Taxonomy" id="1637645"/>
    <lineage>
        <taxon>Bacteria</taxon>
        <taxon>Bacillati</taxon>
        <taxon>Cyanobacteriota</taxon>
        <taxon>Cyanophyceae</taxon>
        <taxon>Oscillatoriophycideae</taxon>
        <taxon>Oscillatoriales</taxon>
        <taxon>Sirenicapillariaceae</taxon>
        <taxon>Limnoraphis</taxon>
    </lineage>
</organism>
<dbReference type="Proteomes" id="UP000033607">
    <property type="component" value="Unassembled WGS sequence"/>
</dbReference>
<evidence type="ECO:0000313" key="3">
    <source>
        <dbReference type="EMBL" id="KMW70152.1"/>
    </source>
</evidence>
<reference evidence="3 4" key="1">
    <citation type="submission" date="2015-06" db="EMBL/GenBank/DDBJ databases">
        <title>Draft genome assembly of filamentous brackish cyanobacterium Limnoraphis robusta strain CS-951.</title>
        <authorList>
            <person name="Willis A."/>
            <person name="Parks M."/>
            <person name="Burford M.A."/>
        </authorList>
    </citation>
    <scope>NUCLEOTIDE SEQUENCE [LARGE SCALE GENOMIC DNA]</scope>
    <source>
        <strain evidence="3 4">CS-951</strain>
    </source>
</reference>
<dbReference type="RefSeq" id="WP_049560669.1">
    <property type="nucleotide sequence ID" value="NZ_LATL02000252.1"/>
</dbReference>
<keyword evidence="1" id="KW-0238">DNA-binding</keyword>